<feature type="domain" description="FCP1 homology" evidence="2">
    <location>
        <begin position="172"/>
        <end position="326"/>
    </location>
</feature>
<evidence type="ECO:0000313" key="3">
    <source>
        <dbReference type="EMBL" id="KAK8892368.1"/>
    </source>
</evidence>
<evidence type="ECO:0000259" key="2">
    <source>
        <dbReference type="PROSITE" id="PS50969"/>
    </source>
</evidence>
<dbReference type="InterPro" id="IPR023214">
    <property type="entry name" value="HAD_sf"/>
</dbReference>
<organism evidence="3 4">
    <name type="scientific">Tritrichomonas musculus</name>
    <dbReference type="NCBI Taxonomy" id="1915356"/>
    <lineage>
        <taxon>Eukaryota</taxon>
        <taxon>Metamonada</taxon>
        <taxon>Parabasalia</taxon>
        <taxon>Tritrichomonadida</taxon>
        <taxon>Tritrichomonadidae</taxon>
        <taxon>Tritrichomonas</taxon>
    </lineage>
</organism>
<evidence type="ECO:0000313" key="4">
    <source>
        <dbReference type="Proteomes" id="UP001470230"/>
    </source>
</evidence>
<dbReference type="EMBL" id="JAPFFF010000004">
    <property type="protein sequence ID" value="KAK8892368.1"/>
    <property type="molecule type" value="Genomic_DNA"/>
</dbReference>
<comment type="caution">
    <text evidence="3">The sequence shown here is derived from an EMBL/GenBank/DDBJ whole genome shotgun (WGS) entry which is preliminary data.</text>
</comment>
<dbReference type="SUPFAM" id="SSF56784">
    <property type="entry name" value="HAD-like"/>
    <property type="match status" value="1"/>
</dbReference>
<feature type="compositionally biased region" description="Polar residues" evidence="1">
    <location>
        <begin position="144"/>
        <end position="162"/>
    </location>
</feature>
<feature type="compositionally biased region" description="Acidic residues" evidence="1">
    <location>
        <begin position="10"/>
        <end position="22"/>
    </location>
</feature>
<evidence type="ECO:0000256" key="1">
    <source>
        <dbReference type="SAM" id="MobiDB-lite"/>
    </source>
</evidence>
<feature type="region of interest" description="Disordered" evidence="1">
    <location>
        <begin position="129"/>
        <end position="167"/>
    </location>
</feature>
<feature type="region of interest" description="Disordered" evidence="1">
    <location>
        <begin position="1"/>
        <end position="26"/>
    </location>
</feature>
<protein>
    <recommendedName>
        <fullName evidence="2">FCP1 homology domain-containing protein</fullName>
    </recommendedName>
</protein>
<gene>
    <name evidence="3" type="ORF">M9Y10_029594</name>
</gene>
<dbReference type="InterPro" id="IPR050365">
    <property type="entry name" value="TIM50"/>
</dbReference>
<dbReference type="PROSITE" id="PS50969">
    <property type="entry name" value="FCP1"/>
    <property type="match status" value="1"/>
</dbReference>
<dbReference type="PANTHER" id="PTHR12210">
    <property type="entry name" value="DULLARD PROTEIN PHOSPHATASE"/>
    <property type="match status" value="1"/>
</dbReference>
<dbReference type="SMART" id="SM00577">
    <property type="entry name" value="CPDc"/>
    <property type="match status" value="1"/>
</dbReference>
<dbReference type="CDD" id="cd07521">
    <property type="entry name" value="HAD_FCP1-like"/>
    <property type="match status" value="1"/>
</dbReference>
<dbReference type="Proteomes" id="UP001470230">
    <property type="component" value="Unassembled WGS sequence"/>
</dbReference>
<accession>A0ABR2KNG3</accession>
<reference evidence="3 4" key="1">
    <citation type="submission" date="2024-04" db="EMBL/GenBank/DDBJ databases">
        <title>Tritrichomonas musculus Genome.</title>
        <authorList>
            <person name="Alves-Ferreira E."/>
            <person name="Grigg M."/>
            <person name="Lorenzi H."/>
            <person name="Galac M."/>
        </authorList>
    </citation>
    <scope>NUCLEOTIDE SEQUENCE [LARGE SCALE GENOMIC DNA]</scope>
    <source>
        <strain evidence="3 4">EAF2021</strain>
    </source>
</reference>
<proteinExistence type="predicted"/>
<dbReference type="InterPro" id="IPR036412">
    <property type="entry name" value="HAD-like_sf"/>
</dbReference>
<dbReference type="Pfam" id="PF03031">
    <property type="entry name" value="NIF"/>
    <property type="match status" value="1"/>
</dbReference>
<name>A0ABR2KNG3_9EUKA</name>
<dbReference type="NCBIfam" id="TIGR02251">
    <property type="entry name" value="HIF-SF_euk"/>
    <property type="match status" value="1"/>
</dbReference>
<dbReference type="InterPro" id="IPR011948">
    <property type="entry name" value="Dullard_phosphatase"/>
</dbReference>
<dbReference type="Gene3D" id="3.40.50.1000">
    <property type="entry name" value="HAD superfamily/HAD-like"/>
    <property type="match status" value="1"/>
</dbReference>
<sequence>MSLPLTDFANADDDVDQGEDNGQETHIRAESNLDPGRIQRLENEFKRTMQPGTSFIDPRFNTSLPDSSVAPSATTGSVTTFYTSNSLSMESFTLDTFNTLGGATTADYERRYGKQRRCCASIKKQVQISDDNGIDSPGGAGANGLNSDNRQNGGQQKSSEPLQQLLPDPAPEDKNKICLVLDLDETLVHSSFLSIPHADFNFVLDQVGVFVCIRPGAERFLKELGNLYELVIFTASCQPYADPVIDRIDPGRMVKYRLYRDSCTDFGGNFVKDLSRLNRNLERIIIIDNSPAAYIFQPFNAIKISSWYDEPLDMELIRLLDFLKRSCRVENIYDLFTQ</sequence>
<keyword evidence="4" id="KW-1185">Reference proteome</keyword>
<dbReference type="InterPro" id="IPR004274">
    <property type="entry name" value="FCP1_dom"/>
</dbReference>